<dbReference type="InterPro" id="IPR050396">
    <property type="entry name" value="Glycosyltr_51/Transpeptidase"/>
</dbReference>
<evidence type="ECO:0000256" key="6">
    <source>
        <dbReference type="ARBA" id="ARBA00022692"/>
    </source>
</evidence>
<evidence type="ECO:0000313" key="21">
    <source>
        <dbReference type="Proteomes" id="UP000656813"/>
    </source>
</evidence>
<evidence type="ECO:0000256" key="7">
    <source>
        <dbReference type="ARBA" id="ARBA00022801"/>
    </source>
</evidence>
<feature type="domain" description="Penicillin-binding protein transpeptidase" evidence="18">
    <location>
        <begin position="454"/>
        <end position="706"/>
    </location>
</feature>
<evidence type="ECO:0000256" key="11">
    <source>
        <dbReference type="ARBA" id="ARBA00023136"/>
    </source>
</evidence>
<evidence type="ECO:0000256" key="2">
    <source>
        <dbReference type="ARBA" id="ARBA00022645"/>
    </source>
</evidence>
<feature type="transmembrane region" description="Helical" evidence="17">
    <location>
        <begin position="36"/>
        <end position="62"/>
    </location>
</feature>
<evidence type="ECO:0000256" key="12">
    <source>
        <dbReference type="ARBA" id="ARBA00023268"/>
    </source>
</evidence>
<name>A0A8J2ZZ92_9BACL</name>
<dbReference type="Gene3D" id="2.60.40.10">
    <property type="entry name" value="Immunoglobulins"/>
    <property type="match status" value="1"/>
</dbReference>
<dbReference type="GO" id="GO:0030288">
    <property type="term" value="C:outer membrane-bounded periplasmic space"/>
    <property type="evidence" value="ECO:0007669"/>
    <property type="project" value="TreeGrafter"/>
</dbReference>
<dbReference type="GO" id="GO:0008360">
    <property type="term" value="P:regulation of cell shape"/>
    <property type="evidence" value="ECO:0007669"/>
    <property type="project" value="UniProtKB-KW"/>
</dbReference>
<keyword evidence="7" id="KW-0378">Hydrolase</keyword>
<dbReference type="SUPFAM" id="SSF53955">
    <property type="entry name" value="Lysozyme-like"/>
    <property type="match status" value="1"/>
</dbReference>
<dbReference type="RefSeq" id="WP_188499122.1">
    <property type="nucleotide sequence ID" value="NZ_BMFV01000047.1"/>
</dbReference>
<evidence type="ECO:0000256" key="16">
    <source>
        <dbReference type="SAM" id="MobiDB-lite"/>
    </source>
</evidence>
<dbReference type="EMBL" id="BMFV01000047">
    <property type="protein sequence ID" value="GGH88108.1"/>
    <property type="molecule type" value="Genomic_DNA"/>
</dbReference>
<keyword evidence="12" id="KW-0511">Multifunctional enzyme</keyword>
<evidence type="ECO:0000256" key="10">
    <source>
        <dbReference type="ARBA" id="ARBA00022989"/>
    </source>
</evidence>
<dbReference type="PANTHER" id="PTHR32282:SF32">
    <property type="entry name" value="PENICILLIN-BINDING PROTEIN 2A"/>
    <property type="match status" value="1"/>
</dbReference>
<sequence>MDFHPKQLWNQIKRGIQWLNEKKVFRSLRVGYKVTWNLFLIIISIVIIGGFFAGGVAAGYFASLVKDQPILSYSTLKKDITNYSETSTIYFADNKPLGRMQTDLIRTDVSLKDVSPLYIHALLATEDQLFYEHDGVVPKSVFRAVFQELTNQPIVTGGSTITQQLVKNQILTNEVSFDRKAKEILLSLRLERFFSKDDILQAYINVIPFGRNSSGENIAGIEAAAKGIFNVDAKDLNLPQAAFIAGIPKNPFVYSPFENSGGQKEDISSGVNRAHTVLKNMLDAKYITNAEYKKALKYDYKKHFAKATERSSSQYPYLMEDIRERASEKLAIIAANKDGYDGNKLQSDANTLENLQWLANVKGYSLEKAAKNAGLDYKKAKKNADLYNEYFDNAEKQLNQDGYKIHTTINKDIYDKMRQAADHSSAYEKDKVFETIDENGKKQELRFPMEVGSILIQNDTGAIISYVAGRRDEAYKYSKVNHATQTIRQNGSTMKPLLDYAPAIENGLLSPGTILADLPTSYPTSDPNNPYTPHNYGEAGNGLFHGLETARKALAESHNVPAIETYFMNRQHFQPINYLQKMGFSSLIFPNDKQALSVGIGGLTRGVTVEENANAYTTFANGGNFVDAYMIDKITTNDGKVVYQHQTKPTKVFSPQTAYITLDMMRDVMRSGTAADVPGRLKFQSDWYGKTGTSQDWHDGWFVASNPNITLGIWTGFDQQLVKVNGAYTSLELNHSLYHQTQSQLWASFANAAYDVDPKLMAPNKSFKMPEGVAKKTFCGLTNGPLTDSCKSAGYSVTDLVNTKYLPDGKGTVSYGKGSYVLINNKKYQALSSTPSEFTHEGGSFLDTDFLKQRFPHLITSKIKTSLGSGMSSVSTFNADSKAPNSPGGLAFKNGVLSWSKSSSNDVVGYYVYGATGNSNSFKKLSSIGADHSLQLKAPSGYNKFYVLSVDITGRTSKASNVVDVGKENDKKEKADQDKTAKTDENQSDSQDKSKQPTHDDKDLADHSEQQKKDNK</sequence>
<evidence type="ECO:0000256" key="4">
    <source>
        <dbReference type="ARBA" id="ARBA00022676"/>
    </source>
</evidence>
<evidence type="ECO:0000256" key="1">
    <source>
        <dbReference type="ARBA" id="ARBA00022475"/>
    </source>
</evidence>
<proteinExistence type="predicted"/>
<keyword evidence="21" id="KW-1185">Reference proteome</keyword>
<dbReference type="GO" id="GO:0006508">
    <property type="term" value="P:proteolysis"/>
    <property type="evidence" value="ECO:0007669"/>
    <property type="project" value="UniProtKB-KW"/>
</dbReference>
<feature type="region of interest" description="Disordered" evidence="16">
    <location>
        <begin position="963"/>
        <end position="1016"/>
    </location>
</feature>
<comment type="catalytic activity">
    <reaction evidence="14">
        <text>Preferential cleavage: (Ac)2-L-Lys-D-Ala-|-D-Ala. Also transpeptidation of peptidyl-alanyl moieties that are N-acyl substituents of D-alanine.</text>
        <dbReference type="EC" id="3.4.16.4"/>
    </reaction>
</comment>
<accession>A0A8J2ZZ92</accession>
<evidence type="ECO:0000256" key="17">
    <source>
        <dbReference type="SAM" id="Phobius"/>
    </source>
</evidence>
<dbReference type="Pfam" id="PF00912">
    <property type="entry name" value="Transgly"/>
    <property type="match status" value="1"/>
</dbReference>
<dbReference type="AlphaFoldDB" id="A0A8J2ZZ92"/>
<keyword evidence="9" id="KW-0573">Peptidoglycan synthesis</keyword>
<dbReference type="InterPro" id="IPR013783">
    <property type="entry name" value="Ig-like_fold"/>
</dbReference>
<comment type="caution">
    <text evidence="20">The sequence shown here is derived from an EMBL/GenBank/DDBJ whole genome shotgun (WGS) entry which is preliminary data.</text>
</comment>
<evidence type="ECO:0000256" key="15">
    <source>
        <dbReference type="ARBA" id="ARBA00049902"/>
    </source>
</evidence>
<dbReference type="InterPro" id="IPR012338">
    <property type="entry name" value="Beta-lactam/transpept-like"/>
</dbReference>
<evidence type="ECO:0000256" key="8">
    <source>
        <dbReference type="ARBA" id="ARBA00022960"/>
    </source>
</evidence>
<dbReference type="SUPFAM" id="SSF56601">
    <property type="entry name" value="beta-lactamase/transpeptidase-like"/>
    <property type="match status" value="1"/>
</dbReference>
<comment type="catalytic activity">
    <reaction evidence="15">
        <text>[GlcNAc-(1-&gt;4)-Mur2Ac(oyl-L-Ala-gamma-D-Glu-L-Lys-D-Ala-D-Ala)](n)-di-trans,octa-cis-undecaprenyl diphosphate + beta-D-GlcNAc-(1-&gt;4)-Mur2Ac(oyl-L-Ala-gamma-D-Glu-L-Lys-D-Ala-D-Ala)-di-trans,octa-cis-undecaprenyl diphosphate = [GlcNAc-(1-&gt;4)-Mur2Ac(oyl-L-Ala-gamma-D-Glu-L-Lys-D-Ala-D-Ala)](n+1)-di-trans,octa-cis-undecaprenyl diphosphate + di-trans,octa-cis-undecaprenyl diphosphate + H(+)</text>
        <dbReference type="Rhea" id="RHEA:23708"/>
        <dbReference type="Rhea" id="RHEA-COMP:9602"/>
        <dbReference type="Rhea" id="RHEA-COMP:9603"/>
        <dbReference type="ChEBI" id="CHEBI:15378"/>
        <dbReference type="ChEBI" id="CHEBI:58405"/>
        <dbReference type="ChEBI" id="CHEBI:60033"/>
        <dbReference type="ChEBI" id="CHEBI:78435"/>
        <dbReference type="EC" id="2.4.99.28"/>
    </reaction>
</comment>
<keyword evidence="1" id="KW-1003">Cell membrane</keyword>
<evidence type="ECO:0000256" key="5">
    <source>
        <dbReference type="ARBA" id="ARBA00022679"/>
    </source>
</evidence>
<evidence type="ECO:0000256" key="14">
    <source>
        <dbReference type="ARBA" id="ARBA00034000"/>
    </source>
</evidence>
<dbReference type="GO" id="GO:0008658">
    <property type="term" value="F:penicillin binding"/>
    <property type="evidence" value="ECO:0007669"/>
    <property type="project" value="InterPro"/>
</dbReference>
<keyword evidence="3" id="KW-0645">Protease</keyword>
<keyword evidence="13" id="KW-0961">Cell wall biogenesis/degradation</keyword>
<dbReference type="GO" id="GO:0009252">
    <property type="term" value="P:peptidoglycan biosynthetic process"/>
    <property type="evidence" value="ECO:0007669"/>
    <property type="project" value="UniProtKB-KW"/>
</dbReference>
<feature type="domain" description="Glycosyl transferase family 51" evidence="19">
    <location>
        <begin position="94"/>
        <end position="281"/>
    </location>
</feature>
<evidence type="ECO:0000256" key="3">
    <source>
        <dbReference type="ARBA" id="ARBA00022670"/>
    </source>
</evidence>
<evidence type="ECO:0000259" key="19">
    <source>
        <dbReference type="Pfam" id="PF00912"/>
    </source>
</evidence>
<dbReference type="Pfam" id="PF00905">
    <property type="entry name" value="Transpeptidase"/>
    <property type="match status" value="1"/>
</dbReference>
<keyword evidence="10 17" id="KW-1133">Transmembrane helix</keyword>
<protein>
    <submittedName>
        <fullName evidence="20">Carboxypeptidase</fullName>
    </submittedName>
</protein>
<keyword evidence="11 17" id="KW-0472">Membrane</keyword>
<dbReference type="InterPro" id="IPR001264">
    <property type="entry name" value="Glyco_trans_51"/>
</dbReference>
<keyword evidence="4" id="KW-0328">Glycosyltransferase</keyword>
<organism evidence="20 21">
    <name type="scientific">Pullulanibacillus pueri</name>
    <dbReference type="NCBI Taxonomy" id="1437324"/>
    <lineage>
        <taxon>Bacteria</taxon>
        <taxon>Bacillati</taxon>
        <taxon>Bacillota</taxon>
        <taxon>Bacilli</taxon>
        <taxon>Bacillales</taxon>
        <taxon>Sporolactobacillaceae</taxon>
        <taxon>Pullulanibacillus</taxon>
    </lineage>
</organism>
<keyword evidence="8" id="KW-0133">Cell shape</keyword>
<dbReference type="Gene3D" id="3.40.710.10">
    <property type="entry name" value="DD-peptidase/beta-lactamase superfamily"/>
    <property type="match status" value="1"/>
</dbReference>
<gene>
    <name evidence="20" type="ORF">GCM10007096_39690</name>
</gene>
<reference evidence="20" key="1">
    <citation type="journal article" date="2014" name="Int. J. Syst. Evol. Microbiol.">
        <title>Complete genome sequence of Corynebacterium casei LMG S-19264T (=DSM 44701T), isolated from a smear-ripened cheese.</title>
        <authorList>
            <consortium name="US DOE Joint Genome Institute (JGI-PGF)"/>
            <person name="Walter F."/>
            <person name="Albersmeier A."/>
            <person name="Kalinowski J."/>
            <person name="Ruckert C."/>
        </authorList>
    </citation>
    <scope>NUCLEOTIDE SEQUENCE</scope>
    <source>
        <strain evidence="20">CGMCC 1.12777</strain>
    </source>
</reference>
<feature type="compositionally biased region" description="Basic and acidic residues" evidence="16">
    <location>
        <begin position="965"/>
        <end position="1016"/>
    </location>
</feature>
<dbReference type="GO" id="GO:0008955">
    <property type="term" value="F:peptidoglycan glycosyltransferase activity"/>
    <property type="evidence" value="ECO:0007669"/>
    <property type="project" value="UniProtKB-EC"/>
</dbReference>
<keyword evidence="2 20" id="KW-0121">Carboxypeptidase</keyword>
<evidence type="ECO:0000256" key="13">
    <source>
        <dbReference type="ARBA" id="ARBA00023316"/>
    </source>
</evidence>
<reference evidence="20" key="2">
    <citation type="submission" date="2020-09" db="EMBL/GenBank/DDBJ databases">
        <authorList>
            <person name="Sun Q."/>
            <person name="Zhou Y."/>
        </authorList>
    </citation>
    <scope>NUCLEOTIDE SEQUENCE</scope>
    <source>
        <strain evidence="20">CGMCC 1.12777</strain>
    </source>
</reference>
<dbReference type="InterPro" id="IPR023346">
    <property type="entry name" value="Lysozyme-like_dom_sf"/>
</dbReference>
<evidence type="ECO:0000313" key="20">
    <source>
        <dbReference type="EMBL" id="GGH88108.1"/>
    </source>
</evidence>
<dbReference type="InterPro" id="IPR001460">
    <property type="entry name" value="PCN-bd_Tpept"/>
</dbReference>
<dbReference type="Proteomes" id="UP000656813">
    <property type="component" value="Unassembled WGS sequence"/>
</dbReference>
<dbReference type="Gene3D" id="1.10.3810.10">
    <property type="entry name" value="Biosynthetic peptidoglycan transglycosylase-like"/>
    <property type="match status" value="1"/>
</dbReference>
<evidence type="ECO:0000256" key="9">
    <source>
        <dbReference type="ARBA" id="ARBA00022984"/>
    </source>
</evidence>
<dbReference type="InterPro" id="IPR036950">
    <property type="entry name" value="PBP_transglycosylase"/>
</dbReference>
<dbReference type="GO" id="GO:0071555">
    <property type="term" value="P:cell wall organization"/>
    <property type="evidence" value="ECO:0007669"/>
    <property type="project" value="UniProtKB-KW"/>
</dbReference>
<keyword evidence="6 17" id="KW-0812">Transmembrane</keyword>
<keyword evidence="5" id="KW-0808">Transferase</keyword>
<dbReference type="GO" id="GO:0009002">
    <property type="term" value="F:serine-type D-Ala-D-Ala carboxypeptidase activity"/>
    <property type="evidence" value="ECO:0007669"/>
    <property type="project" value="UniProtKB-EC"/>
</dbReference>
<evidence type="ECO:0000259" key="18">
    <source>
        <dbReference type="Pfam" id="PF00905"/>
    </source>
</evidence>
<dbReference type="PANTHER" id="PTHR32282">
    <property type="entry name" value="BINDING PROTEIN TRANSPEPTIDASE, PUTATIVE-RELATED"/>
    <property type="match status" value="1"/>
</dbReference>